<dbReference type="Proteomes" id="UP000278222">
    <property type="component" value="Unassembled WGS sequence"/>
</dbReference>
<dbReference type="Gene3D" id="3.40.190.150">
    <property type="entry name" value="Bordetella uptake gene, domain 1"/>
    <property type="match status" value="1"/>
</dbReference>
<evidence type="ECO:0000313" key="4">
    <source>
        <dbReference type="Proteomes" id="UP000278222"/>
    </source>
</evidence>
<sequence>MTIPRRALLALTCAAAALLPVAAVAQTTDWPTKPITMVVPYPPGGVNDLVARAVADRMSQSLGKPVIIANRAGAATTVASNFAAKAAPDGYTIYAAGTSLVINPTLQGNVQYDTKRDFRPVSLMSVTPFILHVHPALPVADLAGLVAHARANPDKLNIASSGIGATNHMAAELLKEAAQIRLVHVPYKGGAQAGQDVAAGNAQMMFSAAIEAMPLLDGKLTRAIAISSNKRSPAFPDLPTIEEAGGPKGFNVIFWQAMVVPAATPQPIVDRIYAATRKAVEDPELQKQFGRQGVELRGSTPEELQQLFDREEKTWGTLIREKGIKAE</sequence>
<organism evidence="3 4">
    <name type="scientific">Stella humosa</name>
    <dbReference type="NCBI Taxonomy" id="94"/>
    <lineage>
        <taxon>Bacteria</taxon>
        <taxon>Pseudomonadati</taxon>
        <taxon>Pseudomonadota</taxon>
        <taxon>Alphaproteobacteria</taxon>
        <taxon>Rhodospirillales</taxon>
        <taxon>Stellaceae</taxon>
        <taxon>Stella</taxon>
    </lineage>
</organism>
<dbReference type="Pfam" id="PF03401">
    <property type="entry name" value="TctC"/>
    <property type="match status" value="1"/>
</dbReference>
<dbReference type="OrthoDB" id="7249444at2"/>
<dbReference type="Gene3D" id="3.40.190.10">
    <property type="entry name" value="Periplasmic binding protein-like II"/>
    <property type="match status" value="1"/>
</dbReference>
<feature type="signal peptide" evidence="2">
    <location>
        <begin position="1"/>
        <end position="25"/>
    </location>
</feature>
<keyword evidence="4" id="KW-1185">Reference proteome</keyword>
<dbReference type="SUPFAM" id="SSF53850">
    <property type="entry name" value="Periplasmic binding protein-like II"/>
    <property type="match status" value="1"/>
</dbReference>
<gene>
    <name evidence="3" type="ORF">EDC65_2634</name>
</gene>
<feature type="chain" id="PRO_5018313100" evidence="2">
    <location>
        <begin position="26"/>
        <end position="327"/>
    </location>
</feature>
<accession>A0A3N1LNH6</accession>
<dbReference type="InterPro" id="IPR042100">
    <property type="entry name" value="Bug_dom1"/>
</dbReference>
<evidence type="ECO:0000256" key="2">
    <source>
        <dbReference type="SAM" id="SignalP"/>
    </source>
</evidence>
<evidence type="ECO:0000256" key="1">
    <source>
        <dbReference type="ARBA" id="ARBA00006987"/>
    </source>
</evidence>
<dbReference type="PANTHER" id="PTHR42928:SF5">
    <property type="entry name" value="BLR1237 PROTEIN"/>
    <property type="match status" value="1"/>
</dbReference>
<keyword evidence="3" id="KW-0675">Receptor</keyword>
<comment type="caution">
    <text evidence="3">The sequence shown here is derived from an EMBL/GenBank/DDBJ whole genome shotgun (WGS) entry which is preliminary data.</text>
</comment>
<dbReference type="PIRSF" id="PIRSF017082">
    <property type="entry name" value="YflP"/>
    <property type="match status" value="1"/>
</dbReference>
<proteinExistence type="inferred from homology"/>
<dbReference type="EMBL" id="RJKX01000014">
    <property type="protein sequence ID" value="ROP90775.1"/>
    <property type="molecule type" value="Genomic_DNA"/>
</dbReference>
<keyword evidence="2" id="KW-0732">Signal</keyword>
<comment type="similarity">
    <text evidence="1">Belongs to the UPF0065 (bug) family.</text>
</comment>
<dbReference type="InterPro" id="IPR005064">
    <property type="entry name" value="BUG"/>
</dbReference>
<reference evidence="3 4" key="1">
    <citation type="submission" date="2018-11" db="EMBL/GenBank/DDBJ databases">
        <title>Genomic Encyclopedia of Type Strains, Phase IV (KMG-IV): sequencing the most valuable type-strain genomes for metagenomic binning, comparative biology and taxonomic classification.</title>
        <authorList>
            <person name="Goeker M."/>
        </authorList>
    </citation>
    <scope>NUCLEOTIDE SEQUENCE [LARGE SCALE GENOMIC DNA]</scope>
    <source>
        <strain evidence="3 4">DSM 5900</strain>
    </source>
</reference>
<dbReference type="AlphaFoldDB" id="A0A3N1LNH6"/>
<protein>
    <submittedName>
        <fullName evidence="3">Tripartite-type tricarboxylate transporter receptor subunit TctC</fullName>
    </submittedName>
</protein>
<dbReference type="CDD" id="cd13578">
    <property type="entry name" value="PBP2_Bug27"/>
    <property type="match status" value="1"/>
</dbReference>
<dbReference type="RefSeq" id="WP_123690173.1">
    <property type="nucleotide sequence ID" value="NZ_AP019700.1"/>
</dbReference>
<name>A0A3N1LNH6_9PROT</name>
<dbReference type="PANTHER" id="PTHR42928">
    <property type="entry name" value="TRICARBOXYLATE-BINDING PROTEIN"/>
    <property type="match status" value="1"/>
</dbReference>
<evidence type="ECO:0000313" key="3">
    <source>
        <dbReference type="EMBL" id="ROP90775.1"/>
    </source>
</evidence>